<evidence type="ECO:0000313" key="4">
    <source>
        <dbReference type="Proteomes" id="UP000677234"/>
    </source>
</evidence>
<dbReference type="EMBL" id="CP073708">
    <property type="protein sequence ID" value="QUO43580.1"/>
    <property type="molecule type" value="Genomic_DNA"/>
</dbReference>
<evidence type="ECO:0000313" key="1">
    <source>
        <dbReference type="EMBL" id="QQE76507.1"/>
    </source>
</evidence>
<dbReference type="Proteomes" id="UP000677234">
    <property type="component" value="Chromosome"/>
</dbReference>
<proteinExistence type="predicted"/>
<reference evidence="2" key="2">
    <citation type="submission" date="2021-04" db="EMBL/GenBank/DDBJ databases">
        <title>Brevibacillus composti FJAT-54423, complete genome.</title>
        <authorList>
            <person name="Tang R."/>
        </authorList>
    </citation>
    <scope>NUCLEOTIDE SEQUENCE</scope>
    <source>
        <strain evidence="2">FJAT-54424</strain>
    </source>
</reference>
<dbReference type="InterPro" id="IPR032466">
    <property type="entry name" value="Metal_Hydrolase"/>
</dbReference>
<dbReference type="KEGG" id="bcop:JD108_05770"/>
<dbReference type="CDD" id="cd01301">
    <property type="entry name" value="rDP_like"/>
    <property type="match status" value="1"/>
</dbReference>
<gene>
    <name evidence="1" type="ORF">JD108_05770</name>
    <name evidence="2" type="ORF">KDJ56_05450</name>
</gene>
<dbReference type="RefSeq" id="WP_198830003.1">
    <property type="nucleotide sequence ID" value="NZ_CP066308.1"/>
</dbReference>
<reference evidence="1 3" key="1">
    <citation type="submission" date="2020-12" db="EMBL/GenBank/DDBJ databases">
        <title>strain FJAT-54423T represents a novel species of the genus Brevibacillus.</title>
        <authorList>
            <person name="Tang R."/>
        </authorList>
    </citation>
    <scope>NUCLEOTIDE SEQUENCE [LARGE SCALE GENOMIC DNA]</scope>
    <source>
        <strain evidence="1 3">FJAT-54423</strain>
    </source>
</reference>
<dbReference type="PANTHER" id="PTHR10443:SF12">
    <property type="entry name" value="DIPEPTIDASE"/>
    <property type="match status" value="1"/>
</dbReference>
<sequence length="311" mass="34842">MFIVDFHCDALYKMWKSKEPLSFRDAPELDANLERLIAGQVKLQCFALYVPPTLNAEQQFQAILDQIDLFHENVLKQHPEMKKIQEWSELDGLRDGEIGALLTLEGTEAIGNDLTKLRILYYLGVRSVGLTWNYANLAADGAWEKRNAGLTAFGKEIVQQNNQHGVLTDVSHLSERSFWDVIELARYPIASHSNAKAICDHPRNLSDEQARALFAKGGMIHVVYCPPFVKPGGDAAISDLIRHIDHFCSLGGVGQIGFGSDFDGISSYVKGLEHAGMLPNLIDELLKHYSEAEVRGFAGENFLRNRPRHLQ</sequence>
<organism evidence="1 3">
    <name type="scientific">Brevibacillus composti</name>
    <dbReference type="NCBI Taxonomy" id="2796470"/>
    <lineage>
        <taxon>Bacteria</taxon>
        <taxon>Bacillati</taxon>
        <taxon>Bacillota</taxon>
        <taxon>Bacilli</taxon>
        <taxon>Bacillales</taxon>
        <taxon>Paenibacillaceae</taxon>
        <taxon>Brevibacillus</taxon>
    </lineage>
</organism>
<dbReference type="PANTHER" id="PTHR10443">
    <property type="entry name" value="MICROSOMAL DIPEPTIDASE"/>
    <property type="match status" value="1"/>
</dbReference>
<dbReference type="Proteomes" id="UP000595847">
    <property type="component" value="Chromosome"/>
</dbReference>
<keyword evidence="4" id="KW-1185">Reference proteome</keyword>
<evidence type="ECO:0000313" key="2">
    <source>
        <dbReference type="EMBL" id="QUO43580.1"/>
    </source>
</evidence>
<dbReference type="Pfam" id="PF01244">
    <property type="entry name" value="Peptidase_M19"/>
    <property type="match status" value="1"/>
</dbReference>
<dbReference type="GO" id="GO:0070573">
    <property type="term" value="F:metallodipeptidase activity"/>
    <property type="evidence" value="ECO:0007669"/>
    <property type="project" value="InterPro"/>
</dbReference>
<dbReference type="PROSITE" id="PS51365">
    <property type="entry name" value="RENAL_DIPEPTIDASE_2"/>
    <property type="match status" value="1"/>
</dbReference>
<dbReference type="EMBL" id="CP066308">
    <property type="protein sequence ID" value="QQE76507.1"/>
    <property type="molecule type" value="Genomic_DNA"/>
</dbReference>
<dbReference type="Gene3D" id="3.20.20.140">
    <property type="entry name" value="Metal-dependent hydrolases"/>
    <property type="match status" value="1"/>
</dbReference>
<dbReference type="SUPFAM" id="SSF51556">
    <property type="entry name" value="Metallo-dependent hydrolases"/>
    <property type="match status" value="1"/>
</dbReference>
<dbReference type="GO" id="GO:0006508">
    <property type="term" value="P:proteolysis"/>
    <property type="evidence" value="ECO:0007669"/>
    <property type="project" value="InterPro"/>
</dbReference>
<accession>A0A7T5EPS9</accession>
<evidence type="ECO:0000313" key="3">
    <source>
        <dbReference type="Proteomes" id="UP000595847"/>
    </source>
</evidence>
<dbReference type="InterPro" id="IPR008257">
    <property type="entry name" value="Pept_M19"/>
</dbReference>
<dbReference type="AlphaFoldDB" id="A0A7T5EPS9"/>
<protein>
    <submittedName>
        <fullName evidence="1">Dipeptidase</fullName>
    </submittedName>
</protein>
<name>A0A7T5EPS9_9BACL</name>